<evidence type="ECO:0000256" key="11">
    <source>
        <dbReference type="ARBA" id="ARBA00046593"/>
    </source>
</evidence>
<keyword evidence="4" id="KW-0963">Cytoplasm</keyword>
<evidence type="ECO:0000256" key="3">
    <source>
        <dbReference type="ARBA" id="ARBA00008090"/>
    </source>
</evidence>
<feature type="compositionally biased region" description="Polar residues" evidence="12">
    <location>
        <begin position="46"/>
        <end position="59"/>
    </location>
</feature>
<feature type="compositionally biased region" description="Low complexity" evidence="12">
    <location>
        <begin position="18"/>
        <end position="32"/>
    </location>
</feature>
<name>A0A183GC85_HELPZ</name>
<evidence type="ECO:0000256" key="4">
    <source>
        <dbReference type="ARBA" id="ARBA00022490"/>
    </source>
</evidence>
<reference evidence="16" key="2">
    <citation type="submission" date="2019-09" db="UniProtKB">
        <authorList>
            <consortium name="WormBaseParasite"/>
        </authorList>
    </citation>
    <scope>IDENTIFICATION</scope>
</reference>
<accession>A0A3P8CBN5</accession>
<evidence type="ECO:0000256" key="9">
    <source>
        <dbReference type="ARBA" id="ARBA00035284"/>
    </source>
</evidence>
<evidence type="ECO:0000256" key="10">
    <source>
        <dbReference type="ARBA" id="ARBA00035449"/>
    </source>
</evidence>
<dbReference type="PANTHER" id="PTHR13551">
    <property type="entry name" value="BRAIN PROTEIN I3"/>
    <property type="match status" value="1"/>
</dbReference>
<dbReference type="WBParaSite" id="HPBE_0001976501-mRNA-1">
    <property type="protein sequence ID" value="HPBE_0001976501-mRNA-1"/>
    <property type="gene ID" value="HPBE_0001976501"/>
</dbReference>
<dbReference type="PANTHER" id="PTHR13551:SF1">
    <property type="entry name" value="MEMBRANE PROTEIN BRI3"/>
    <property type="match status" value="1"/>
</dbReference>
<feature type="region of interest" description="Disordered" evidence="12">
    <location>
        <begin position="1"/>
        <end position="80"/>
    </location>
</feature>
<dbReference type="Proteomes" id="UP000050761">
    <property type="component" value="Unassembled WGS sequence"/>
</dbReference>
<organism evidence="15 16">
    <name type="scientific">Heligmosomoides polygyrus</name>
    <name type="common">Parasitic roundworm</name>
    <dbReference type="NCBI Taxonomy" id="6339"/>
    <lineage>
        <taxon>Eukaryota</taxon>
        <taxon>Metazoa</taxon>
        <taxon>Ecdysozoa</taxon>
        <taxon>Nematoda</taxon>
        <taxon>Chromadorea</taxon>
        <taxon>Rhabditida</taxon>
        <taxon>Rhabditina</taxon>
        <taxon>Rhabditomorpha</taxon>
        <taxon>Strongyloidea</taxon>
        <taxon>Heligmosomidae</taxon>
        <taxon>Heligmosomoides</taxon>
    </lineage>
</organism>
<comment type="subcellular location">
    <subcellularLocation>
        <location evidence="2">Cytoplasm</location>
        <location evidence="2">Perinuclear region</location>
    </subcellularLocation>
    <subcellularLocation>
        <location evidence="1">Lysosome membrane</location>
        <topology evidence="1">Multi-pass membrane protein</topology>
    </subcellularLocation>
</comment>
<sequence>MPEKNAQLRSMANGSQGDGSQQPAPSAPAADQSGDRTSGGRAAPSYSAQNPNIARQSGSPADEQSPPYNEAPPPYQAAMSSPAPYPGAAPYYPTGSAPPGYPKYSPQHRQQCPAYCSMDDIGATPHPPPPPPPPIRRVVAVRYGCICPNCSTGVIVKETDACILICLILLAIITFPLGLFFLCCLPCAFKYRCSNCNFYF</sequence>
<evidence type="ECO:0000256" key="13">
    <source>
        <dbReference type="SAM" id="Phobius"/>
    </source>
</evidence>
<keyword evidence="5 13" id="KW-0812">Transmembrane</keyword>
<dbReference type="AlphaFoldDB" id="A0A183GC85"/>
<keyword evidence="15" id="KW-1185">Reference proteome</keyword>
<protein>
    <recommendedName>
        <fullName evidence="9">Membrane protein BRI3</fullName>
    </recommendedName>
    <alternativeName>
        <fullName evidence="10">Brain protein I3</fullName>
    </alternativeName>
</protein>
<evidence type="ECO:0000256" key="1">
    <source>
        <dbReference type="ARBA" id="ARBA00004155"/>
    </source>
</evidence>
<dbReference type="GO" id="GO:0048471">
    <property type="term" value="C:perinuclear region of cytoplasm"/>
    <property type="evidence" value="ECO:0007669"/>
    <property type="project" value="UniProtKB-SubCell"/>
</dbReference>
<evidence type="ECO:0000256" key="5">
    <source>
        <dbReference type="ARBA" id="ARBA00022692"/>
    </source>
</evidence>
<dbReference type="GO" id="GO:0005765">
    <property type="term" value="C:lysosomal membrane"/>
    <property type="evidence" value="ECO:0007669"/>
    <property type="project" value="UniProtKB-SubCell"/>
</dbReference>
<evidence type="ECO:0000313" key="16">
    <source>
        <dbReference type="WBParaSite" id="HPBE_0001976501-mRNA-1"/>
    </source>
</evidence>
<evidence type="ECO:0000256" key="6">
    <source>
        <dbReference type="ARBA" id="ARBA00022989"/>
    </source>
</evidence>
<evidence type="ECO:0000256" key="2">
    <source>
        <dbReference type="ARBA" id="ARBA00004556"/>
    </source>
</evidence>
<feature type="transmembrane region" description="Helical" evidence="13">
    <location>
        <begin position="161"/>
        <end position="182"/>
    </location>
</feature>
<proteinExistence type="inferred from homology"/>
<evidence type="ECO:0000313" key="15">
    <source>
        <dbReference type="Proteomes" id="UP000050761"/>
    </source>
</evidence>
<keyword evidence="6 13" id="KW-1133">Transmembrane helix</keyword>
<reference evidence="14 15" key="1">
    <citation type="submission" date="2018-11" db="EMBL/GenBank/DDBJ databases">
        <authorList>
            <consortium name="Pathogen Informatics"/>
        </authorList>
    </citation>
    <scope>NUCLEOTIDE SEQUENCE [LARGE SCALE GENOMIC DNA]</scope>
</reference>
<accession>A0A183GC85</accession>
<evidence type="ECO:0000256" key="7">
    <source>
        <dbReference type="ARBA" id="ARBA00023136"/>
    </source>
</evidence>
<dbReference type="EMBL" id="UZAH01031600">
    <property type="protein sequence ID" value="VDP16584.1"/>
    <property type="molecule type" value="Genomic_DNA"/>
</dbReference>
<comment type="similarity">
    <text evidence="3">Belongs to the BRI3 family.</text>
</comment>
<keyword evidence="7 13" id="KW-0472">Membrane</keyword>
<evidence type="ECO:0000256" key="8">
    <source>
        <dbReference type="ARBA" id="ARBA00023228"/>
    </source>
</evidence>
<dbReference type="InterPro" id="IPR019317">
    <property type="entry name" value="BRI3"/>
</dbReference>
<evidence type="ECO:0000313" key="14">
    <source>
        <dbReference type="EMBL" id="VDP16584.1"/>
    </source>
</evidence>
<gene>
    <name evidence="14" type="ORF">HPBE_LOCUS19764</name>
</gene>
<comment type="subunit">
    <text evidence="11">Interacts with BRI3BP. Interacts with MGAT1 and IFITM3.</text>
</comment>
<evidence type="ECO:0000256" key="12">
    <source>
        <dbReference type="SAM" id="MobiDB-lite"/>
    </source>
</evidence>
<keyword evidence="8" id="KW-0458">Lysosome</keyword>